<evidence type="ECO:0000313" key="1">
    <source>
        <dbReference type="EMBL" id="SMP28774.1"/>
    </source>
</evidence>
<name>A0ABY1P8I0_9HYPH</name>
<evidence type="ECO:0000313" key="2">
    <source>
        <dbReference type="Proteomes" id="UP001157914"/>
    </source>
</evidence>
<dbReference type="Proteomes" id="UP001157914">
    <property type="component" value="Unassembled WGS sequence"/>
</dbReference>
<organism evidence="1 2">
    <name type="scientific">Roseibium denhamense</name>
    <dbReference type="NCBI Taxonomy" id="76305"/>
    <lineage>
        <taxon>Bacteria</taxon>
        <taxon>Pseudomonadati</taxon>
        <taxon>Pseudomonadota</taxon>
        <taxon>Alphaproteobacteria</taxon>
        <taxon>Hyphomicrobiales</taxon>
        <taxon>Stappiaceae</taxon>
        <taxon>Roseibium</taxon>
    </lineage>
</organism>
<dbReference type="EMBL" id="FXTT01000004">
    <property type="protein sequence ID" value="SMP28774.1"/>
    <property type="molecule type" value="Genomic_DNA"/>
</dbReference>
<protein>
    <recommendedName>
        <fullName evidence="3">Histidine kinase</fullName>
    </recommendedName>
</protein>
<accession>A0ABY1P8I0</accession>
<evidence type="ECO:0008006" key="3">
    <source>
        <dbReference type="Google" id="ProtNLM"/>
    </source>
</evidence>
<dbReference type="RefSeq" id="WP_155193143.1">
    <property type="nucleotide sequence ID" value="NZ_BAAAEA010000004.1"/>
</dbReference>
<comment type="caution">
    <text evidence="1">The sequence shown here is derived from an EMBL/GenBank/DDBJ whole genome shotgun (WGS) entry which is preliminary data.</text>
</comment>
<proteinExistence type="predicted"/>
<keyword evidence="2" id="KW-1185">Reference proteome</keyword>
<gene>
    <name evidence="1" type="ORF">SAMN06265374_3006</name>
</gene>
<reference evidence="1 2" key="1">
    <citation type="submission" date="2017-05" db="EMBL/GenBank/DDBJ databases">
        <authorList>
            <person name="Varghese N."/>
            <person name="Submissions S."/>
        </authorList>
    </citation>
    <scope>NUCLEOTIDE SEQUENCE [LARGE SCALE GENOMIC DNA]</scope>
    <source>
        <strain evidence="1 2">DSM 15949</strain>
    </source>
</reference>
<sequence>MPTLTRLLLVLMLLGGLGYGAIYALATFVEPGEREITVRVKKDGFGR</sequence>